<dbReference type="AlphaFoldDB" id="A0AAD8NZ72"/>
<evidence type="ECO:0000313" key="2">
    <source>
        <dbReference type="EMBL" id="KAK1433200.1"/>
    </source>
</evidence>
<evidence type="ECO:0000259" key="1">
    <source>
        <dbReference type="Pfam" id="PF23156"/>
    </source>
</evidence>
<comment type="caution">
    <text evidence="2">The sequence shown here is derived from an EMBL/GenBank/DDBJ whole genome shotgun (WGS) entry which is preliminary data.</text>
</comment>
<protein>
    <recommendedName>
        <fullName evidence="1">DUF7054 domain-containing protein</fullName>
    </recommendedName>
</protein>
<reference evidence="2" key="1">
    <citation type="journal article" date="2023" name="bioRxiv">
        <title>Improved chromosome-level genome assembly for marigold (Tagetes erecta).</title>
        <authorList>
            <person name="Jiang F."/>
            <person name="Yuan L."/>
            <person name="Wang S."/>
            <person name="Wang H."/>
            <person name="Xu D."/>
            <person name="Wang A."/>
            <person name="Fan W."/>
        </authorList>
    </citation>
    <scope>NUCLEOTIDE SEQUENCE</scope>
    <source>
        <strain evidence="2">WSJ</strain>
        <tissue evidence="2">Leaf</tissue>
    </source>
</reference>
<organism evidence="2 3">
    <name type="scientific">Tagetes erecta</name>
    <name type="common">African marigold</name>
    <dbReference type="NCBI Taxonomy" id="13708"/>
    <lineage>
        <taxon>Eukaryota</taxon>
        <taxon>Viridiplantae</taxon>
        <taxon>Streptophyta</taxon>
        <taxon>Embryophyta</taxon>
        <taxon>Tracheophyta</taxon>
        <taxon>Spermatophyta</taxon>
        <taxon>Magnoliopsida</taxon>
        <taxon>eudicotyledons</taxon>
        <taxon>Gunneridae</taxon>
        <taxon>Pentapetalae</taxon>
        <taxon>asterids</taxon>
        <taxon>campanulids</taxon>
        <taxon>Asterales</taxon>
        <taxon>Asteraceae</taxon>
        <taxon>Asteroideae</taxon>
        <taxon>Heliantheae alliance</taxon>
        <taxon>Tageteae</taxon>
        <taxon>Tagetes</taxon>
    </lineage>
</organism>
<dbReference type="Proteomes" id="UP001229421">
    <property type="component" value="Unassembled WGS sequence"/>
</dbReference>
<evidence type="ECO:0000313" key="3">
    <source>
        <dbReference type="Proteomes" id="UP001229421"/>
    </source>
</evidence>
<dbReference type="InterPro" id="IPR040358">
    <property type="entry name" value="At4g22758-like"/>
</dbReference>
<dbReference type="PANTHER" id="PTHR33270">
    <property type="entry name" value="BNAC05G50380D PROTEIN"/>
    <property type="match status" value="1"/>
</dbReference>
<feature type="domain" description="DUF7054" evidence="1">
    <location>
        <begin position="32"/>
        <end position="113"/>
    </location>
</feature>
<keyword evidence="3" id="KW-1185">Reference proteome</keyword>
<dbReference type="PANTHER" id="PTHR33270:SF52">
    <property type="match status" value="1"/>
</dbReference>
<dbReference type="EMBL" id="JAUHHV010000002">
    <property type="protein sequence ID" value="KAK1433200.1"/>
    <property type="molecule type" value="Genomic_DNA"/>
</dbReference>
<dbReference type="InterPro" id="IPR055482">
    <property type="entry name" value="DUF7054"/>
</dbReference>
<accession>A0AAD8NZ72</accession>
<dbReference type="Pfam" id="PF23156">
    <property type="entry name" value="DUF7054"/>
    <property type="match status" value="1"/>
</dbReference>
<gene>
    <name evidence="2" type="ORF">QVD17_10108</name>
</gene>
<sequence>MEAKKNMTKSVSMRLSLTRKKKKYDERDVNVKNNRLLITVNVAGSSGPLRFVVNDDDKVSTVIDSSLKMYARGGRLPILGSDFKKFILYASDAGSALNLSEEIGSCGGRNFVLYKKNNDQVPEARSSRMITRQHSGRWKACIVCIAQ</sequence>
<proteinExistence type="predicted"/>
<name>A0AAD8NZ72_TARER</name>